<keyword evidence="1" id="KW-1133">Transmembrane helix</keyword>
<dbReference type="Proteomes" id="UP000198988">
    <property type="component" value="Unassembled WGS sequence"/>
</dbReference>
<evidence type="ECO:0000256" key="1">
    <source>
        <dbReference type="SAM" id="Phobius"/>
    </source>
</evidence>
<sequence>MPPLISLLMPTYILGLFAIILLSLKGFLSLKVWKQTFKDKKPQQQG</sequence>
<dbReference type="AlphaFoldDB" id="A0A1H6LP30"/>
<organism evidence="2 3">
    <name type="scientific">Bathymodiolus azoricus thioautotrophic gill symbiont</name>
    <dbReference type="NCBI Taxonomy" id="235205"/>
    <lineage>
        <taxon>Bacteria</taxon>
        <taxon>Pseudomonadati</taxon>
        <taxon>Pseudomonadota</taxon>
        <taxon>Gammaproteobacteria</taxon>
        <taxon>sulfur-oxidizing symbionts</taxon>
    </lineage>
</organism>
<evidence type="ECO:0000313" key="2">
    <source>
        <dbReference type="EMBL" id="SEH86501.1"/>
    </source>
</evidence>
<keyword evidence="1" id="KW-0812">Transmembrane</keyword>
<protein>
    <submittedName>
        <fullName evidence="2">Uncharacterized protein</fullName>
    </submittedName>
</protein>
<proteinExistence type="predicted"/>
<feature type="transmembrane region" description="Helical" evidence="1">
    <location>
        <begin position="12"/>
        <end position="33"/>
    </location>
</feature>
<accession>A0A1H6LP30</accession>
<reference evidence="3" key="1">
    <citation type="submission" date="2016-06" db="EMBL/GenBank/DDBJ databases">
        <authorList>
            <person name="Petersen J."/>
            <person name="Sayavedra L."/>
        </authorList>
    </citation>
    <scope>NUCLEOTIDE SEQUENCE [LARGE SCALE GENOMIC DNA]</scope>
    <source>
        <strain evidence="3">BazSymA</strain>
    </source>
</reference>
<keyword evidence="1" id="KW-0472">Membrane</keyword>
<gene>
    <name evidence="2" type="ORF">BAZSYMA_ACONTIG00018_16</name>
</gene>
<name>A0A1H6LP30_9GAMM</name>
<evidence type="ECO:0000313" key="3">
    <source>
        <dbReference type="Proteomes" id="UP000198988"/>
    </source>
</evidence>
<dbReference type="EMBL" id="CDSC02000272">
    <property type="protein sequence ID" value="SEH86501.1"/>
    <property type="molecule type" value="Genomic_DNA"/>
</dbReference>